<reference evidence="1 2" key="1">
    <citation type="submission" date="2023-10" db="EMBL/GenBank/DDBJ databases">
        <title>Characterization of rhizosphere-enriched actinobacteria from wheat plants lab-grown on chernevaya soil.</title>
        <authorList>
            <person name="Tikhonova E.N."/>
            <person name="Konopkin A."/>
            <person name="Kravchenko I.K."/>
        </authorList>
    </citation>
    <scope>NUCLEOTIDE SEQUENCE [LARGE SCALE GENOMIC DNA]</scope>
    <source>
        <strain evidence="1 2">RR29</strain>
    </source>
</reference>
<proteinExistence type="predicted"/>
<dbReference type="Proteomes" id="UP001187346">
    <property type="component" value="Unassembled WGS sequence"/>
</dbReference>
<evidence type="ECO:0000313" key="1">
    <source>
        <dbReference type="EMBL" id="MDV7216443.1"/>
    </source>
</evidence>
<dbReference type="EMBL" id="JAWMAJ010000027">
    <property type="protein sequence ID" value="MDV7216443.1"/>
    <property type="molecule type" value="Genomic_DNA"/>
</dbReference>
<comment type="caution">
    <text evidence="1">The sequence shown here is derived from an EMBL/GenBank/DDBJ whole genome shotgun (WGS) entry which is preliminary data.</text>
</comment>
<keyword evidence="2" id="KW-1185">Reference proteome</keyword>
<sequence length="166" mass="17685">MSRFDGVRSEGNREAAVRGDQWVTLPPEPNEVVLCVKRGSALISGTEFALVGGLLILTNQRLYVGPWDMRLVGGLLAKTAGPLGPPGTGKAIESVAGWASKARAVPLGQIVSVESFRKSSLRVTTQDGRHRDFGIAATMGSPIWSRNNAPHRDEMLAAIHRAMSGA</sequence>
<dbReference type="RefSeq" id="WP_266864289.1">
    <property type="nucleotide sequence ID" value="NZ_JAPEMW010000001.1"/>
</dbReference>
<accession>A0ABU4F8V9</accession>
<protein>
    <recommendedName>
        <fullName evidence="3">NERD domain-containing protein</fullName>
    </recommendedName>
</protein>
<gene>
    <name evidence="1" type="ORF">R5A26_10805</name>
</gene>
<name>A0ABU4F8V9_9ACTN</name>
<organism evidence="1 2">
    <name type="scientific">Streptomyces prunicolor</name>
    <dbReference type="NCBI Taxonomy" id="67348"/>
    <lineage>
        <taxon>Bacteria</taxon>
        <taxon>Bacillati</taxon>
        <taxon>Actinomycetota</taxon>
        <taxon>Actinomycetes</taxon>
        <taxon>Kitasatosporales</taxon>
        <taxon>Streptomycetaceae</taxon>
        <taxon>Streptomyces</taxon>
    </lineage>
</organism>
<evidence type="ECO:0000313" key="2">
    <source>
        <dbReference type="Proteomes" id="UP001187346"/>
    </source>
</evidence>
<evidence type="ECO:0008006" key="3">
    <source>
        <dbReference type="Google" id="ProtNLM"/>
    </source>
</evidence>